<name>A0ACC0W0X0_9STRA</name>
<evidence type="ECO:0000313" key="1">
    <source>
        <dbReference type="EMBL" id="KAI9912102.1"/>
    </source>
</evidence>
<sequence length="486" mass="54075">MSRSTPVARSRNGRAGADGPVASESETLVLRATPSIKRYNIARFDLPELPHFSSCAQPVMMYREPERVDDEEEKEEDVSVGYNPALRKRRRRRRKDTRTAGWVIEDSEGNNKFNGTFEGGQSSTYMLLVKNRHNDEFSVMPVEQWFRFKKPLSYRTLTLEEAEEMNNEKKRAVERWLMKHKLAGEDKTDASGETVSAPRVRTGALAISSSKTKTENDDIFGVAETARPRRVPRPKARGEGATGEDGGDFEEKFDDDESDAEIHHDEPQGLESDSDEDEFEVDPEGTGKLTETGQAMKDLLKRAQNGEMLENNKDKEDEDDDEEDENFTAKDMDVIKRDLGGNIIRDRCVASSDGATFGDVKAGASAADAASVSELNGKAKGTATVGVDGANGKRKADDSRTKEDTPQKMAKISAAASSNKLTEAGVQQELIRYGGRMRTRDLLRKLKKLIVTDNDKALLKDILRTICDVEVDAIDGRLLVLKSQFR</sequence>
<protein>
    <submittedName>
        <fullName evidence="1">Uncharacterized protein</fullName>
    </submittedName>
</protein>
<dbReference type="Proteomes" id="UP001163321">
    <property type="component" value="Chromosome 5"/>
</dbReference>
<gene>
    <name evidence="1" type="ORF">PsorP6_008859</name>
</gene>
<dbReference type="EMBL" id="CM047584">
    <property type="protein sequence ID" value="KAI9912102.1"/>
    <property type="molecule type" value="Genomic_DNA"/>
</dbReference>
<accession>A0ACC0W0X0</accession>
<organism evidence="1 2">
    <name type="scientific">Peronosclerospora sorghi</name>
    <dbReference type="NCBI Taxonomy" id="230839"/>
    <lineage>
        <taxon>Eukaryota</taxon>
        <taxon>Sar</taxon>
        <taxon>Stramenopiles</taxon>
        <taxon>Oomycota</taxon>
        <taxon>Peronosporomycetes</taxon>
        <taxon>Peronosporales</taxon>
        <taxon>Peronosporaceae</taxon>
        <taxon>Peronosclerospora</taxon>
    </lineage>
</organism>
<keyword evidence="2" id="KW-1185">Reference proteome</keyword>
<proteinExistence type="predicted"/>
<comment type="caution">
    <text evidence="1">The sequence shown here is derived from an EMBL/GenBank/DDBJ whole genome shotgun (WGS) entry which is preliminary data.</text>
</comment>
<reference evidence="1 2" key="1">
    <citation type="journal article" date="2022" name="bioRxiv">
        <title>The genome of the oomycete Peronosclerospora sorghi, a cosmopolitan pathogen of maize and sorghum, is inflated with dispersed pseudogenes.</title>
        <authorList>
            <person name="Fletcher K."/>
            <person name="Martin F."/>
            <person name="Isakeit T."/>
            <person name="Cavanaugh K."/>
            <person name="Magill C."/>
            <person name="Michelmore R."/>
        </authorList>
    </citation>
    <scope>NUCLEOTIDE SEQUENCE [LARGE SCALE GENOMIC DNA]</scope>
    <source>
        <strain evidence="1">P6</strain>
    </source>
</reference>
<evidence type="ECO:0000313" key="2">
    <source>
        <dbReference type="Proteomes" id="UP001163321"/>
    </source>
</evidence>